<accession>A0A420YKM8</accession>
<feature type="compositionally biased region" description="Polar residues" evidence="1">
    <location>
        <begin position="50"/>
        <end position="61"/>
    </location>
</feature>
<evidence type="ECO:0000256" key="1">
    <source>
        <dbReference type="SAM" id="MobiDB-lite"/>
    </source>
</evidence>
<protein>
    <recommendedName>
        <fullName evidence="5">Tat pathway signal sequence</fullName>
    </recommendedName>
</protein>
<evidence type="ECO:0008006" key="5">
    <source>
        <dbReference type="Google" id="ProtNLM"/>
    </source>
</evidence>
<dbReference type="OrthoDB" id="5296155at2759"/>
<keyword evidence="2" id="KW-1133">Transmembrane helix</keyword>
<feature type="region of interest" description="Disordered" evidence="1">
    <location>
        <begin position="1"/>
        <end position="88"/>
    </location>
</feature>
<sequence length="379" mass="41031">MNDMPSARMTPGSPRGRSSVTAMPIIVEDDTTPPVVPNRSAARPFAARNVRTSRPSYSRLASTWSSSTGDGSDGTLPDQKLEPGPREGFRDYDLIARRGGWYRLVMLAFITTALVVGLSVGLTLGLKKRHSSSSDMSDPYSQSFPAGNYTFTTALSQVTTSCTASPPAFRCYPYSTYDPVNPSFSMATFFWTISPLTRYSYTISSTPNPFAPNFTSIPLTLSDASTENERLSFNFTMQFSSIPTSPLYDGQTETTTCWFNTTLMSVTLWTRVKADYPEGIAAVNVSVNGTAGGFAAWPYQVDVRQVQKGGDGVPDCRYDGGREVSVPQGWRALGTGEGECGCFYRNYGLESGNSTAASSSIVRNSMAGRTTRLASRATS</sequence>
<dbReference type="STRING" id="177199.A0A420YKM8"/>
<evidence type="ECO:0000313" key="3">
    <source>
        <dbReference type="EMBL" id="RKU48385.1"/>
    </source>
</evidence>
<feature type="compositionally biased region" description="Low complexity" evidence="1">
    <location>
        <begin position="62"/>
        <end position="75"/>
    </location>
</feature>
<reference evidence="3 4" key="1">
    <citation type="submission" date="2018-08" db="EMBL/GenBank/DDBJ databases">
        <title>Draft genome of the lignicolous fungus Coniochaeta pulveracea.</title>
        <authorList>
            <person name="Borstlap C.J."/>
            <person name="De Witt R.N."/>
            <person name="Botha A."/>
            <person name="Volschenk H."/>
        </authorList>
    </citation>
    <scope>NUCLEOTIDE SEQUENCE [LARGE SCALE GENOMIC DNA]</scope>
    <source>
        <strain evidence="3 4">CAB683</strain>
    </source>
</reference>
<name>A0A420YKM8_9PEZI</name>
<evidence type="ECO:0000313" key="4">
    <source>
        <dbReference type="Proteomes" id="UP000275385"/>
    </source>
</evidence>
<keyword evidence="2" id="KW-0472">Membrane</keyword>
<keyword evidence="4" id="KW-1185">Reference proteome</keyword>
<proteinExistence type="predicted"/>
<feature type="transmembrane region" description="Helical" evidence="2">
    <location>
        <begin position="104"/>
        <end position="126"/>
    </location>
</feature>
<feature type="compositionally biased region" description="Basic and acidic residues" evidence="1">
    <location>
        <begin position="79"/>
        <end position="88"/>
    </location>
</feature>
<comment type="caution">
    <text evidence="3">The sequence shown here is derived from an EMBL/GenBank/DDBJ whole genome shotgun (WGS) entry which is preliminary data.</text>
</comment>
<gene>
    <name evidence="3" type="ORF">DL546_009229</name>
</gene>
<dbReference type="EMBL" id="QVQW01000005">
    <property type="protein sequence ID" value="RKU48385.1"/>
    <property type="molecule type" value="Genomic_DNA"/>
</dbReference>
<keyword evidence="2" id="KW-0812">Transmembrane</keyword>
<evidence type="ECO:0000256" key="2">
    <source>
        <dbReference type="SAM" id="Phobius"/>
    </source>
</evidence>
<organism evidence="3 4">
    <name type="scientific">Coniochaeta pulveracea</name>
    <dbReference type="NCBI Taxonomy" id="177199"/>
    <lineage>
        <taxon>Eukaryota</taxon>
        <taxon>Fungi</taxon>
        <taxon>Dikarya</taxon>
        <taxon>Ascomycota</taxon>
        <taxon>Pezizomycotina</taxon>
        <taxon>Sordariomycetes</taxon>
        <taxon>Sordariomycetidae</taxon>
        <taxon>Coniochaetales</taxon>
        <taxon>Coniochaetaceae</taxon>
        <taxon>Coniochaeta</taxon>
    </lineage>
</organism>
<dbReference type="Proteomes" id="UP000275385">
    <property type="component" value="Unassembled WGS sequence"/>
</dbReference>
<dbReference type="AlphaFoldDB" id="A0A420YKM8"/>